<evidence type="ECO:0000256" key="1">
    <source>
        <dbReference type="ARBA" id="ARBA00004196"/>
    </source>
</evidence>
<dbReference type="InterPro" id="IPR050553">
    <property type="entry name" value="Thioredoxin_ResA/DsbE_sf"/>
</dbReference>
<evidence type="ECO:0000313" key="6">
    <source>
        <dbReference type="EMBL" id="TCJ87834.1"/>
    </source>
</evidence>
<sequence>MKKLPIIVAIFLFLGFASAYAVKNDVHKKIFGDDSSIVFLIEKTLGHNPPALAKDMVGKNAPAFTLTSESGPVSLADYKGQLVLLNFWASWCPPCRAEMPGFIKTQEKYKDKPFTFLGVAIEDKEDVLSYAKEIGVNYPITYGTEDAYNVVSSYGNPDGALPYSILISPEQKILHVFSGYLSEDKLEELIAQNL</sequence>
<feature type="chain" id="PRO_5020644613" evidence="4">
    <location>
        <begin position="22"/>
        <end position="194"/>
    </location>
</feature>
<proteinExistence type="predicted"/>
<keyword evidence="4" id="KW-0732">Signal</keyword>
<dbReference type="InterPro" id="IPR013766">
    <property type="entry name" value="Thioredoxin_domain"/>
</dbReference>
<dbReference type="Gene3D" id="3.40.30.10">
    <property type="entry name" value="Glutaredoxin"/>
    <property type="match status" value="1"/>
</dbReference>
<dbReference type="GO" id="GO:0016853">
    <property type="term" value="F:isomerase activity"/>
    <property type="evidence" value="ECO:0007669"/>
    <property type="project" value="UniProtKB-KW"/>
</dbReference>
<evidence type="ECO:0000256" key="2">
    <source>
        <dbReference type="ARBA" id="ARBA00022748"/>
    </source>
</evidence>
<dbReference type="RefSeq" id="WP_131906078.1">
    <property type="nucleotide sequence ID" value="NZ_BAAAFU010000004.1"/>
</dbReference>
<dbReference type="Pfam" id="PF08534">
    <property type="entry name" value="Redoxin"/>
    <property type="match status" value="1"/>
</dbReference>
<dbReference type="InterPro" id="IPR036249">
    <property type="entry name" value="Thioredoxin-like_sf"/>
</dbReference>
<gene>
    <name evidence="6" type="ORF">EV695_2349</name>
</gene>
<accession>A0A4R1F5D9</accession>
<dbReference type="PROSITE" id="PS00194">
    <property type="entry name" value="THIOREDOXIN_1"/>
    <property type="match status" value="1"/>
</dbReference>
<keyword evidence="3" id="KW-0676">Redox-active center</keyword>
<organism evidence="6 7">
    <name type="scientific">Cocleimonas flava</name>
    <dbReference type="NCBI Taxonomy" id="634765"/>
    <lineage>
        <taxon>Bacteria</taxon>
        <taxon>Pseudomonadati</taxon>
        <taxon>Pseudomonadota</taxon>
        <taxon>Gammaproteobacteria</taxon>
        <taxon>Thiotrichales</taxon>
        <taxon>Thiotrichaceae</taxon>
        <taxon>Cocleimonas</taxon>
    </lineage>
</organism>
<dbReference type="PANTHER" id="PTHR42852">
    <property type="entry name" value="THIOL:DISULFIDE INTERCHANGE PROTEIN DSBE"/>
    <property type="match status" value="1"/>
</dbReference>
<dbReference type="PROSITE" id="PS51352">
    <property type="entry name" value="THIOREDOXIN_2"/>
    <property type="match status" value="1"/>
</dbReference>
<dbReference type="GO" id="GO:0015036">
    <property type="term" value="F:disulfide oxidoreductase activity"/>
    <property type="evidence" value="ECO:0007669"/>
    <property type="project" value="UniProtKB-ARBA"/>
</dbReference>
<dbReference type="EMBL" id="SMFQ01000003">
    <property type="protein sequence ID" value="TCJ87834.1"/>
    <property type="molecule type" value="Genomic_DNA"/>
</dbReference>
<reference evidence="6 7" key="1">
    <citation type="submission" date="2019-03" db="EMBL/GenBank/DDBJ databases">
        <title>Genomic Encyclopedia of Type Strains, Phase IV (KMG-IV): sequencing the most valuable type-strain genomes for metagenomic binning, comparative biology and taxonomic classification.</title>
        <authorList>
            <person name="Goeker M."/>
        </authorList>
    </citation>
    <scope>NUCLEOTIDE SEQUENCE [LARGE SCALE GENOMIC DNA]</scope>
    <source>
        <strain evidence="6 7">DSM 24830</strain>
    </source>
</reference>
<keyword evidence="7" id="KW-1185">Reference proteome</keyword>
<dbReference type="PANTHER" id="PTHR42852:SF13">
    <property type="entry name" value="PROTEIN DIPZ"/>
    <property type="match status" value="1"/>
</dbReference>
<comment type="caution">
    <text evidence="6">The sequence shown here is derived from an EMBL/GenBank/DDBJ whole genome shotgun (WGS) entry which is preliminary data.</text>
</comment>
<protein>
    <submittedName>
        <fullName evidence="6">Thiol-disulfide isomerase/thioredoxin</fullName>
    </submittedName>
</protein>
<feature type="domain" description="Thioredoxin" evidence="5">
    <location>
        <begin position="55"/>
        <end position="194"/>
    </location>
</feature>
<dbReference type="AlphaFoldDB" id="A0A4R1F5D9"/>
<comment type="subcellular location">
    <subcellularLocation>
        <location evidence="1">Cell envelope</location>
    </subcellularLocation>
</comment>
<dbReference type="OrthoDB" id="9799347at2"/>
<dbReference type="SUPFAM" id="SSF52833">
    <property type="entry name" value="Thioredoxin-like"/>
    <property type="match status" value="1"/>
</dbReference>
<dbReference type="CDD" id="cd02966">
    <property type="entry name" value="TlpA_like_family"/>
    <property type="match status" value="1"/>
</dbReference>
<evidence type="ECO:0000313" key="7">
    <source>
        <dbReference type="Proteomes" id="UP000294887"/>
    </source>
</evidence>
<evidence type="ECO:0000259" key="5">
    <source>
        <dbReference type="PROSITE" id="PS51352"/>
    </source>
</evidence>
<keyword evidence="2" id="KW-0201">Cytochrome c-type biogenesis</keyword>
<keyword evidence="6" id="KW-0413">Isomerase</keyword>
<dbReference type="InterPro" id="IPR013740">
    <property type="entry name" value="Redoxin"/>
</dbReference>
<dbReference type="GO" id="GO:0017004">
    <property type="term" value="P:cytochrome complex assembly"/>
    <property type="evidence" value="ECO:0007669"/>
    <property type="project" value="UniProtKB-KW"/>
</dbReference>
<feature type="signal peptide" evidence="4">
    <location>
        <begin position="1"/>
        <end position="21"/>
    </location>
</feature>
<dbReference type="InterPro" id="IPR017937">
    <property type="entry name" value="Thioredoxin_CS"/>
</dbReference>
<evidence type="ECO:0000256" key="3">
    <source>
        <dbReference type="ARBA" id="ARBA00023284"/>
    </source>
</evidence>
<name>A0A4R1F5D9_9GAMM</name>
<dbReference type="Proteomes" id="UP000294887">
    <property type="component" value="Unassembled WGS sequence"/>
</dbReference>
<dbReference type="GO" id="GO:0030313">
    <property type="term" value="C:cell envelope"/>
    <property type="evidence" value="ECO:0007669"/>
    <property type="project" value="UniProtKB-SubCell"/>
</dbReference>
<evidence type="ECO:0000256" key="4">
    <source>
        <dbReference type="SAM" id="SignalP"/>
    </source>
</evidence>